<feature type="transmembrane region" description="Helical" evidence="2">
    <location>
        <begin position="192"/>
        <end position="210"/>
    </location>
</feature>
<evidence type="ECO:0000313" key="3">
    <source>
        <dbReference type="EMBL" id="KAK9290735.1"/>
    </source>
</evidence>
<feature type="coiled-coil region" evidence="1">
    <location>
        <begin position="111"/>
        <end position="152"/>
    </location>
</feature>
<name>A0AAP0SAE0_LIQFO</name>
<dbReference type="Proteomes" id="UP001415857">
    <property type="component" value="Unassembled WGS sequence"/>
</dbReference>
<keyword evidence="1" id="KW-0175">Coiled coil</keyword>
<keyword evidence="2" id="KW-1133">Transmembrane helix</keyword>
<dbReference type="GO" id="GO:0009507">
    <property type="term" value="C:chloroplast"/>
    <property type="evidence" value="ECO:0007669"/>
    <property type="project" value="TreeGrafter"/>
</dbReference>
<protein>
    <recommendedName>
        <fullName evidence="5">8-amino-7-oxononanoate synthase</fullName>
    </recommendedName>
</protein>
<reference evidence="3 4" key="1">
    <citation type="journal article" date="2024" name="Plant J.">
        <title>Genome sequences and population genomics reveal climatic adaptation and genomic divergence between two closely related sweetgum species.</title>
        <authorList>
            <person name="Xu W.Q."/>
            <person name="Ren C.Q."/>
            <person name="Zhang X.Y."/>
            <person name="Comes H.P."/>
            <person name="Liu X.H."/>
            <person name="Li Y.G."/>
            <person name="Kettle C.J."/>
            <person name="Jalonen R."/>
            <person name="Gaisberger H."/>
            <person name="Ma Y.Z."/>
            <person name="Qiu Y.X."/>
        </authorList>
    </citation>
    <scope>NUCLEOTIDE SEQUENCE [LARGE SCALE GENOMIC DNA]</scope>
    <source>
        <strain evidence="3">Hangzhou</strain>
    </source>
</reference>
<feature type="transmembrane region" description="Helical" evidence="2">
    <location>
        <begin position="216"/>
        <end position="235"/>
    </location>
</feature>
<gene>
    <name evidence="3" type="ORF">L1049_008911</name>
</gene>
<keyword evidence="2" id="KW-0812">Transmembrane</keyword>
<organism evidence="3 4">
    <name type="scientific">Liquidambar formosana</name>
    <name type="common">Formosan gum</name>
    <dbReference type="NCBI Taxonomy" id="63359"/>
    <lineage>
        <taxon>Eukaryota</taxon>
        <taxon>Viridiplantae</taxon>
        <taxon>Streptophyta</taxon>
        <taxon>Embryophyta</taxon>
        <taxon>Tracheophyta</taxon>
        <taxon>Spermatophyta</taxon>
        <taxon>Magnoliopsida</taxon>
        <taxon>eudicotyledons</taxon>
        <taxon>Gunneridae</taxon>
        <taxon>Pentapetalae</taxon>
        <taxon>Saxifragales</taxon>
        <taxon>Altingiaceae</taxon>
        <taxon>Liquidambar</taxon>
    </lineage>
</organism>
<accession>A0AAP0SAE0</accession>
<evidence type="ECO:0000256" key="2">
    <source>
        <dbReference type="SAM" id="Phobius"/>
    </source>
</evidence>
<evidence type="ECO:0000313" key="4">
    <source>
        <dbReference type="Proteomes" id="UP001415857"/>
    </source>
</evidence>
<keyword evidence="4" id="KW-1185">Reference proteome</keyword>
<sequence length="256" mass="28895">MISLKAIQTSFTPTKDALFHTRRLSKKKNSILSLCKSNDAGSEAPPPEGDARKQELLAKIAMLQTQKVRLTDYLDERSTYLTQFAEEANAEFDAIGENALKGLDEASARIMENIESRMQAFEESAELNKQEIEKNEKQLADFEGRVERDRNEGMFFKSLGQKAPIEKEKPKEEMKKITELAKENAGSKTRRNIYLALIGLIVIGIADALISSSSDWRKVAVLGVLLVALLSQFIYEQRMGSETERTENEKTEEENK</sequence>
<keyword evidence="2" id="KW-0472">Membrane</keyword>
<dbReference type="AlphaFoldDB" id="A0AAP0SAE0"/>
<proteinExistence type="predicted"/>
<evidence type="ECO:0000256" key="1">
    <source>
        <dbReference type="SAM" id="Coils"/>
    </source>
</evidence>
<comment type="caution">
    <text evidence="3">The sequence shown here is derived from an EMBL/GenBank/DDBJ whole genome shotgun (WGS) entry which is preliminary data.</text>
</comment>
<dbReference type="PANTHER" id="PTHR35731">
    <property type="entry name" value="8-AMINO-7-OXONONANOATE SYNTHASE"/>
    <property type="match status" value="1"/>
</dbReference>
<evidence type="ECO:0008006" key="5">
    <source>
        <dbReference type="Google" id="ProtNLM"/>
    </source>
</evidence>
<dbReference type="PANTHER" id="PTHR35731:SF1">
    <property type="entry name" value="8-AMINO-7-OXONONANOATE SYNTHASE"/>
    <property type="match status" value="1"/>
</dbReference>
<dbReference type="EMBL" id="JBBPBK010000002">
    <property type="protein sequence ID" value="KAK9290735.1"/>
    <property type="molecule type" value="Genomic_DNA"/>
</dbReference>